<sequence length="94" mass="10943">MEITEESQWKIIPNSQLLPYSDASSYTNCIKNFILEYDGEILSVFVGYLGKSVLIYKLNRSEMRWERLESLGDKVIFLSHTASMGTCRVERDRE</sequence>
<organism evidence="2 3">
    <name type="scientific">Thalictrum thalictroides</name>
    <name type="common">Rue-anemone</name>
    <name type="synonym">Anemone thalictroides</name>
    <dbReference type="NCBI Taxonomy" id="46969"/>
    <lineage>
        <taxon>Eukaryota</taxon>
        <taxon>Viridiplantae</taxon>
        <taxon>Streptophyta</taxon>
        <taxon>Embryophyta</taxon>
        <taxon>Tracheophyta</taxon>
        <taxon>Spermatophyta</taxon>
        <taxon>Magnoliopsida</taxon>
        <taxon>Ranunculales</taxon>
        <taxon>Ranunculaceae</taxon>
        <taxon>Thalictroideae</taxon>
        <taxon>Thalictrum</taxon>
    </lineage>
</organism>
<dbReference type="InterPro" id="IPR005174">
    <property type="entry name" value="KIB1-4_b-propeller"/>
</dbReference>
<dbReference type="Pfam" id="PF03478">
    <property type="entry name" value="Beta-prop_KIB1-4"/>
    <property type="match status" value="1"/>
</dbReference>
<dbReference type="Proteomes" id="UP000554482">
    <property type="component" value="Unassembled WGS sequence"/>
</dbReference>
<evidence type="ECO:0000259" key="1">
    <source>
        <dbReference type="Pfam" id="PF03478"/>
    </source>
</evidence>
<dbReference type="OrthoDB" id="1863935at2759"/>
<gene>
    <name evidence="2" type="ORF">FRX31_028558</name>
</gene>
<dbReference type="PANTHER" id="PTHR33127">
    <property type="entry name" value="TRANSMEMBRANE PROTEIN"/>
    <property type="match status" value="1"/>
</dbReference>
<reference evidence="2 3" key="1">
    <citation type="submission" date="2020-06" db="EMBL/GenBank/DDBJ databases">
        <title>Transcriptomic and genomic resources for Thalictrum thalictroides and T. hernandezii: Facilitating candidate gene discovery in an emerging model plant lineage.</title>
        <authorList>
            <person name="Arias T."/>
            <person name="Riano-Pachon D.M."/>
            <person name="Di Stilio V.S."/>
        </authorList>
    </citation>
    <scope>NUCLEOTIDE SEQUENCE [LARGE SCALE GENOMIC DNA]</scope>
    <source>
        <strain evidence="3">cv. WT478/WT964</strain>
        <tissue evidence="2">Leaves</tissue>
    </source>
</reference>
<feature type="domain" description="KIB1-4 beta-propeller" evidence="1">
    <location>
        <begin position="16"/>
        <end position="84"/>
    </location>
</feature>
<dbReference type="PANTHER" id="PTHR33127:SF5">
    <property type="entry name" value="TRANSMEMBRANE PROTEIN"/>
    <property type="match status" value="1"/>
</dbReference>
<dbReference type="AlphaFoldDB" id="A0A7J6VB00"/>
<protein>
    <recommendedName>
        <fullName evidence="1">KIB1-4 beta-propeller domain-containing protein</fullName>
    </recommendedName>
</protein>
<dbReference type="EMBL" id="JABWDY010035628">
    <property type="protein sequence ID" value="KAF5181868.1"/>
    <property type="molecule type" value="Genomic_DNA"/>
</dbReference>
<keyword evidence="3" id="KW-1185">Reference proteome</keyword>
<accession>A0A7J6VB00</accession>
<proteinExistence type="predicted"/>
<name>A0A7J6VB00_THATH</name>
<comment type="caution">
    <text evidence="2">The sequence shown here is derived from an EMBL/GenBank/DDBJ whole genome shotgun (WGS) entry which is preliminary data.</text>
</comment>
<evidence type="ECO:0000313" key="2">
    <source>
        <dbReference type="EMBL" id="KAF5181868.1"/>
    </source>
</evidence>
<evidence type="ECO:0000313" key="3">
    <source>
        <dbReference type="Proteomes" id="UP000554482"/>
    </source>
</evidence>